<feature type="domain" description="HTH asnC-type" evidence="4">
    <location>
        <begin position="5"/>
        <end position="91"/>
    </location>
</feature>
<geneLocation type="plasmid" evidence="6">
    <name>psfrenxt3b</name>
</geneLocation>
<dbReference type="PANTHER" id="PTHR30154">
    <property type="entry name" value="LEUCINE-RESPONSIVE REGULATORY PROTEIN"/>
    <property type="match status" value="1"/>
</dbReference>
<dbReference type="SUPFAM" id="SSF46785">
    <property type="entry name" value="Winged helix' DNA-binding domain"/>
    <property type="match status" value="1"/>
</dbReference>
<sequence length="142" mass="15724">MRLEMDDLDRKLIAQLRLDGRMPVAILAAKLDVSRGTIQKRLDKLISSNAIRGFTVRTREEIDANVLRAMMNIKTSGKKPAAIIKALNGLPEVVALYTTNGVWDYVAELRAETLADFDRVLREVRSIDGVATTETSILLGSV</sequence>
<dbReference type="EMBL" id="CP024309">
    <property type="protein sequence ID" value="AUX78806.1"/>
    <property type="molecule type" value="Genomic_DNA"/>
</dbReference>
<dbReference type="PROSITE" id="PS50956">
    <property type="entry name" value="HTH_ASNC_2"/>
    <property type="match status" value="1"/>
</dbReference>
<reference evidence="5 6" key="1">
    <citation type="submission" date="2017-10" db="EMBL/GenBank/DDBJ databases">
        <title>Analysis of the genome sequences of Rhizobium populations associated to common bean (phaseolus vulgaris).</title>
        <authorList>
            <person name="Bustos P."/>
            <person name="Santamaria R.I."/>
            <person name="Miranda-Sanchez F."/>
            <person name="Perez-Carrascal O."/>
            <person name="Juarez S."/>
            <person name="Lozano L."/>
            <person name="Martinez-Flores I."/>
            <person name="Vinuesa P."/>
            <person name="Martinez-Romero E."/>
            <person name="Cevallos M.A."/>
            <person name="Romero D."/>
            <person name="Davila G."/>
            <person name="Gonzalez V."/>
        </authorList>
    </citation>
    <scope>NUCLEOTIDE SEQUENCE [LARGE SCALE GENOMIC DNA]</scope>
    <source>
        <strain evidence="5 6">NXT3</strain>
        <plasmid evidence="6">Plasmid psfrenxt3b</plasmid>
    </source>
</reference>
<gene>
    <name evidence="5" type="ORF">NXT3_PB00145</name>
</gene>
<keyword evidence="2" id="KW-0238">DNA-binding</keyword>
<keyword evidence="3" id="KW-0804">Transcription</keyword>
<proteinExistence type="predicted"/>
<accession>A0A2L0HBF1</accession>
<organism evidence="5 6">
    <name type="scientific">Rhizobium fredii</name>
    <name type="common">Sinorhizobium fredii</name>
    <dbReference type="NCBI Taxonomy" id="380"/>
    <lineage>
        <taxon>Bacteria</taxon>
        <taxon>Pseudomonadati</taxon>
        <taxon>Pseudomonadota</taxon>
        <taxon>Alphaproteobacteria</taxon>
        <taxon>Hyphomicrobiales</taxon>
        <taxon>Rhizobiaceae</taxon>
        <taxon>Sinorhizobium/Ensifer group</taxon>
        <taxon>Sinorhizobium</taxon>
    </lineage>
</organism>
<dbReference type="AlphaFoldDB" id="A0A2L0HBF1"/>
<dbReference type="GO" id="GO:0043565">
    <property type="term" value="F:sequence-specific DNA binding"/>
    <property type="evidence" value="ECO:0007669"/>
    <property type="project" value="InterPro"/>
</dbReference>
<dbReference type="InterPro" id="IPR000485">
    <property type="entry name" value="AsnC-type_HTH_dom"/>
</dbReference>
<dbReference type="Proteomes" id="UP000239340">
    <property type="component" value="Plasmid pSfreNXT3b"/>
</dbReference>
<evidence type="ECO:0000313" key="5">
    <source>
        <dbReference type="EMBL" id="AUX78806.1"/>
    </source>
</evidence>
<dbReference type="SMART" id="SM00344">
    <property type="entry name" value="HTH_ASNC"/>
    <property type="match status" value="1"/>
</dbReference>
<evidence type="ECO:0000256" key="2">
    <source>
        <dbReference type="ARBA" id="ARBA00023125"/>
    </source>
</evidence>
<dbReference type="Gene3D" id="3.30.70.920">
    <property type="match status" value="1"/>
</dbReference>
<dbReference type="InterPro" id="IPR036388">
    <property type="entry name" value="WH-like_DNA-bd_sf"/>
</dbReference>
<dbReference type="Pfam" id="PF01037">
    <property type="entry name" value="AsnC_trans_reg"/>
    <property type="match status" value="1"/>
</dbReference>
<keyword evidence="1" id="KW-0805">Transcription regulation</keyword>
<dbReference type="InterPro" id="IPR011008">
    <property type="entry name" value="Dimeric_a/b-barrel"/>
</dbReference>
<dbReference type="SUPFAM" id="SSF54909">
    <property type="entry name" value="Dimeric alpha+beta barrel"/>
    <property type="match status" value="1"/>
</dbReference>
<protein>
    <submittedName>
        <fullName evidence="5">AsnC family transcriptional regulator protein</fullName>
    </submittedName>
</protein>
<dbReference type="PANTHER" id="PTHR30154:SF34">
    <property type="entry name" value="TRANSCRIPTIONAL REGULATOR AZLB"/>
    <property type="match status" value="1"/>
</dbReference>
<keyword evidence="5" id="KW-0614">Plasmid</keyword>
<dbReference type="GO" id="GO:0005829">
    <property type="term" value="C:cytosol"/>
    <property type="evidence" value="ECO:0007669"/>
    <property type="project" value="TreeGrafter"/>
</dbReference>
<evidence type="ECO:0000259" key="4">
    <source>
        <dbReference type="PROSITE" id="PS50956"/>
    </source>
</evidence>
<dbReference type="Gene3D" id="1.10.10.10">
    <property type="entry name" value="Winged helix-like DNA-binding domain superfamily/Winged helix DNA-binding domain"/>
    <property type="match status" value="1"/>
</dbReference>
<evidence type="ECO:0000256" key="1">
    <source>
        <dbReference type="ARBA" id="ARBA00023015"/>
    </source>
</evidence>
<dbReference type="InterPro" id="IPR019888">
    <property type="entry name" value="Tscrpt_reg_AsnC-like"/>
</dbReference>
<name>A0A2L0HBF1_RHIFR</name>
<dbReference type="GO" id="GO:0043200">
    <property type="term" value="P:response to amino acid"/>
    <property type="evidence" value="ECO:0007669"/>
    <property type="project" value="TreeGrafter"/>
</dbReference>
<dbReference type="Pfam" id="PF13404">
    <property type="entry name" value="HTH_AsnC-type"/>
    <property type="match status" value="1"/>
</dbReference>
<evidence type="ECO:0000256" key="3">
    <source>
        <dbReference type="ARBA" id="ARBA00023163"/>
    </source>
</evidence>
<dbReference type="PRINTS" id="PR00033">
    <property type="entry name" value="HTHASNC"/>
</dbReference>
<evidence type="ECO:0000313" key="6">
    <source>
        <dbReference type="Proteomes" id="UP000239340"/>
    </source>
</evidence>
<dbReference type="InterPro" id="IPR036390">
    <property type="entry name" value="WH_DNA-bd_sf"/>
</dbReference>
<dbReference type="InterPro" id="IPR019887">
    <property type="entry name" value="Tscrpt_reg_AsnC/Lrp_C"/>
</dbReference>